<evidence type="ECO:0000313" key="3">
    <source>
        <dbReference type="Proteomes" id="UP000886595"/>
    </source>
</evidence>
<organism evidence="2 3">
    <name type="scientific">Brassica carinata</name>
    <name type="common">Ethiopian mustard</name>
    <name type="synonym">Abyssinian cabbage</name>
    <dbReference type="NCBI Taxonomy" id="52824"/>
    <lineage>
        <taxon>Eukaryota</taxon>
        <taxon>Viridiplantae</taxon>
        <taxon>Streptophyta</taxon>
        <taxon>Embryophyta</taxon>
        <taxon>Tracheophyta</taxon>
        <taxon>Spermatophyta</taxon>
        <taxon>Magnoliopsida</taxon>
        <taxon>eudicotyledons</taxon>
        <taxon>Gunneridae</taxon>
        <taxon>Pentapetalae</taxon>
        <taxon>rosids</taxon>
        <taxon>malvids</taxon>
        <taxon>Brassicales</taxon>
        <taxon>Brassicaceae</taxon>
        <taxon>Brassiceae</taxon>
        <taxon>Brassica</taxon>
    </lineage>
</organism>
<reference evidence="2 3" key="1">
    <citation type="submission" date="2020-02" db="EMBL/GenBank/DDBJ databases">
        <authorList>
            <person name="Ma Q."/>
            <person name="Huang Y."/>
            <person name="Song X."/>
            <person name="Pei D."/>
        </authorList>
    </citation>
    <scope>NUCLEOTIDE SEQUENCE [LARGE SCALE GENOMIC DNA]</scope>
    <source>
        <strain evidence="2">Sxm20200214</strain>
        <tissue evidence="2">Leaf</tissue>
    </source>
</reference>
<sequence>MAFVSITKCCYTALEYEKMSTRQRALALSLLTIVMLFLMANASSYFHSTDKIKQRLLHGAGYSGLTFAAAASTDAFIRSKWPDVRIFDETSIIAIYGALWSLMALIFYKATFIFLLVCVGMILAGGALLRYLDLKYQHLNPPPLSRIRDEETRAFIEALSASHSPAAANALATMALFSAMTSPGELTTKVLIVAATKAISANPHAPDATAAANAQDPGCCYGFFSG</sequence>
<evidence type="ECO:0000256" key="1">
    <source>
        <dbReference type="SAM" id="Phobius"/>
    </source>
</evidence>
<feature type="transmembrane region" description="Helical" evidence="1">
    <location>
        <begin position="113"/>
        <end position="132"/>
    </location>
</feature>
<keyword evidence="3" id="KW-1185">Reference proteome</keyword>
<name>A0A8X7VRF6_BRACI</name>
<proteinExistence type="predicted"/>
<evidence type="ECO:0000313" key="2">
    <source>
        <dbReference type="EMBL" id="KAG2316016.1"/>
    </source>
</evidence>
<dbReference type="AlphaFoldDB" id="A0A8X7VRF6"/>
<keyword evidence="1" id="KW-0812">Transmembrane</keyword>
<feature type="transmembrane region" description="Helical" evidence="1">
    <location>
        <begin position="25"/>
        <end position="47"/>
    </location>
</feature>
<dbReference type="EMBL" id="JAAMPC010000004">
    <property type="protein sequence ID" value="KAG2316016.1"/>
    <property type="molecule type" value="Genomic_DNA"/>
</dbReference>
<gene>
    <name evidence="2" type="ORF">Bca52824_019138</name>
</gene>
<accession>A0A8X7VRF6</accession>
<keyword evidence="1" id="KW-0472">Membrane</keyword>
<protein>
    <submittedName>
        <fullName evidence="2">Uncharacterized protein</fullName>
    </submittedName>
</protein>
<dbReference type="Proteomes" id="UP000886595">
    <property type="component" value="Unassembled WGS sequence"/>
</dbReference>
<comment type="caution">
    <text evidence="2">The sequence shown here is derived from an EMBL/GenBank/DDBJ whole genome shotgun (WGS) entry which is preliminary data.</text>
</comment>
<keyword evidence="1" id="KW-1133">Transmembrane helix</keyword>
<feature type="transmembrane region" description="Helical" evidence="1">
    <location>
        <begin position="89"/>
        <end position="107"/>
    </location>
</feature>